<proteinExistence type="inferred from homology"/>
<dbReference type="Proteomes" id="UP000319769">
    <property type="component" value="Unassembled WGS sequence"/>
</dbReference>
<dbReference type="InterPro" id="IPR013786">
    <property type="entry name" value="AcylCoA_DH/ox_N"/>
</dbReference>
<keyword evidence="3 6" id="KW-0285">Flavoprotein</keyword>
<organism evidence="10 11">
    <name type="scientific">Amycolatopsis acidicola</name>
    <dbReference type="NCBI Taxonomy" id="2596893"/>
    <lineage>
        <taxon>Bacteria</taxon>
        <taxon>Bacillati</taxon>
        <taxon>Actinomycetota</taxon>
        <taxon>Actinomycetes</taxon>
        <taxon>Pseudonocardiales</taxon>
        <taxon>Pseudonocardiaceae</taxon>
        <taxon>Amycolatopsis</taxon>
    </lineage>
</organism>
<dbReference type="Gene3D" id="1.10.540.10">
    <property type="entry name" value="Acyl-CoA dehydrogenase/oxidase, N-terminal domain"/>
    <property type="match status" value="1"/>
</dbReference>
<dbReference type="PIRSF" id="PIRSF016578">
    <property type="entry name" value="HsaA"/>
    <property type="match status" value="1"/>
</dbReference>
<keyword evidence="5 6" id="KW-0560">Oxidoreductase</keyword>
<dbReference type="Gene3D" id="1.20.140.10">
    <property type="entry name" value="Butyryl-CoA Dehydrogenase, subunit A, domain 3"/>
    <property type="match status" value="1"/>
</dbReference>
<dbReference type="RefSeq" id="WP_144745934.1">
    <property type="nucleotide sequence ID" value="NZ_VMNW02000002.1"/>
</dbReference>
<keyword evidence="4 6" id="KW-0274">FAD</keyword>
<dbReference type="Pfam" id="PF00441">
    <property type="entry name" value="Acyl-CoA_dh_1"/>
    <property type="match status" value="1"/>
</dbReference>
<dbReference type="EMBL" id="VMNW02000002">
    <property type="protein sequence ID" value="KAA9166411.1"/>
    <property type="molecule type" value="Genomic_DNA"/>
</dbReference>
<dbReference type="InterPro" id="IPR006089">
    <property type="entry name" value="Acyl-CoA_DH_CS"/>
</dbReference>
<evidence type="ECO:0000256" key="3">
    <source>
        <dbReference type="ARBA" id="ARBA00022630"/>
    </source>
</evidence>
<dbReference type="GO" id="GO:0003995">
    <property type="term" value="F:acyl-CoA dehydrogenase activity"/>
    <property type="evidence" value="ECO:0007669"/>
    <property type="project" value="InterPro"/>
</dbReference>
<comment type="similarity">
    <text evidence="2 6">Belongs to the acyl-CoA dehydrogenase family.</text>
</comment>
<evidence type="ECO:0000259" key="8">
    <source>
        <dbReference type="Pfam" id="PF02770"/>
    </source>
</evidence>
<evidence type="ECO:0000256" key="4">
    <source>
        <dbReference type="ARBA" id="ARBA00022827"/>
    </source>
</evidence>
<dbReference type="Pfam" id="PF02770">
    <property type="entry name" value="Acyl-CoA_dh_M"/>
    <property type="match status" value="1"/>
</dbReference>
<dbReference type="PROSITE" id="PS00073">
    <property type="entry name" value="ACYL_COA_DH_2"/>
    <property type="match status" value="1"/>
</dbReference>
<reference evidence="10" key="1">
    <citation type="submission" date="2019-09" db="EMBL/GenBank/DDBJ databases">
        <authorList>
            <person name="Teo W.F.A."/>
            <person name="Duangmal K."/>
        </authorList>
    </citation>
    <scope>NUCLEOTIDE SEQUENCE [LARGE SCALE GENOMIC DNA]</scope>
    <source>
        <strain evidence="10">K81G1</strain>
    </source>
</reference>
<comment type="caution">
    <text evidence="10">The sequence shown here is derived from an EMBL/GenBank/DDBJ whole genome shotgun (WGS) entry which is preliminary data.</text>
</comment>
<dbReference type="Gene3D" id="2.40.110.10">
    <property type="entry name" value="Butyryl-CoA Dehydrogenase, subunit A, domain 2"/>
    <property type="match status" value="1"/>
</dbReference>
<dbReference type="OrthoDB" id="9770681at2"/>
<evidence type="ECO:0000256" key="6">
    <source>
        <dbReference type="RuleBase" id="RU362125"/>
    </source>
</evidence>
<feature type="domain" description="Acyl-CoA dehydrogenase/oxidase C-terminal" evidence="7">
    <location>
        <begin position="228"/>
        <end position="379"/>
    </location>
</feature>
<dbReference type="AlphaFoldDB" id="A0A5N0VP60"/>
<name>A0A5N0VP60_9PSEU</name>
<dbReference type="FunFam" id="1.20.140.10:FF:000004">
    <property type="entry name" value="Acyl-CoA dehydrogenase FadE25"/>
    <property type="match status" value="1"/>
</dbReference>
<dbReference type="InterPro" id="IPR009075">
    <property type="entry name" value="AcylCo_DH/oxidase_C"/>
</dbReference>
<dbReference type="PANTHER" id="PTHR43884">
    <property type="entry name" value="ACYL-COA DEHYDROGENASE"/>
    <property type="match status" value="1"/>
</dbReference>
<feature type="domain" description="Acyl-CoA dehydrogenase/oxidase N-terminal" evidence="9">
    <location>
        <begin position="9"/>
        <end position="121"/>
    </location>
</feature>
<dbReference type="InterPro" id="IPR006091">
    <property type="entry name" value="Acyl-CoA_Oxase/DH_mid-dom"/>
</dbReference>
<dbReference type="InterPro" id="IPR009100">
    <property type="entry name" value="AcylCoA_DH/oxidase_NM_dom_sf"/>
</dbReference>
<protein>
    <submittedName>
        <fullName evidence="10">Acyl-CoA dehydrogenase</fullName>
    </submittedName>
</protein>
<dbReference type="Pfam" id="PF02771">
    <property type="entry name" value="Acyl-CoA_dh_N"/>
    <property type="match status" value="1"/>
</dbReference>
<dbReference type="FunFam" id="2.40.110.10:FF:000009">
    <property type="entry name" value="Acyl-CoA dehydrogenase"/>
    <property type="match status" value="1"/>
</dbReference>
<keyword evidence="11" id="KW-1185">Reference proteome</keyword>
<gene>
    <name evidence="10" type="ORF">FPZ12_002290</name>
</gene>
<dbReference type="SUPFAM" id="SSF47203">
    <property type="entry name" value="Acyl-CoA dehydrogenase C-terminal domain-like"/>
    <property type="match status" value="1"/>
</dbReference>
<evidence type="ECO:0000256" key="5">
    <source>
        <dbReference type="ARBA" id="ARBA00023002"/>
    </source>
</evidence>
<dbReference type="InterPro" id="IPR037069">
    <property type="entry name" value="AcylCoA_DH/ox_N_sf"/>
</dbReference>
<evidence type="ECO:0000256" key="2">
    <source>
        <dbReference type="ARBA" id="ARBA00009347"/>
    </source>
</evidence>
<evidence type="ECO:0000259" key="9">
    <source>
        <dbReference type="Pfam" id="PF02771"/>
    </source>
</evidence>
<evidence type="ECO:0000256" key="1">
    <source>
        <dbReference type="ARBA" id="ARBA00001974"/>
    </source>
</evidence>
<comment type="cofactor">
    <cofactor evidence="1 6">
        <name>FAD</name>
        <dbReference type="ChEBI" id="CHEBI:57692"/>
    </cofactor>
</comment>
<evidence type="ECO:0000313" key="11">
    <source>
        <dbReference type="Proteomes" id="UP000319769"/>
    </source>
</evidence>
<dbReference type="InterPro" id="IPR036250">
    <property type="entry name" value="AcylCo_DH-like_C"/>
</dbReference>
<dbReference type="InterPro" id="IPR046373">
    <property type="entry name" value="Acyl-CoA_Oxase/DH_mid-dom_sf"/>
</dbReference>
<dbReference type="SUPFAM" id="SSF56645">
    <property type="entry name" value="Acyl-CoA dehydrogenase NM domain-like"/>
    <property type="match status" value="1"/>
</dbReference>
<evidence type="ECO:0000313" key="10">
    <source>
        <dbReference type="EMBL" id="KAA9166411.1"/>
    </source>
</evidence>
<sequence>MLARDFGLTETQLDFRRMAAEFVDAEIVPHTRDWDRAESVDLGIVRRLGELGFLGLMLPEPYGGVDADMLSYILVTEELGRGDSAVRGIVSVSLGLVSKTIAAYGTEEQKREWLPRLVSGEALGCFGLTEPGTGSDAGSLTTRAKRDGGDWILNGSKMFITNGTWAKVALTFARTDEKGITAFLVPTDSPGFEATEIKGKLGLRGQATAELSFDGVRVPDSARLGEVGRGLGIALGALSRGRISVAAGSVGVAQAALDAATRYAKEREQFGKPIASFQLVQELLADAAVDVQSARLMTHHVARMADAGVTPKEYATDASAAKYLASETAVRVTNNCLQVFGGYGFIDEYPVGKYVRDARVLTLYEGTSQVQKLIIGRDLTGADALT</sequence>
<accession>A0A5N0VP60</accession>
<dbReference type="PANTHER" id="PTHR43884:SF12">
    <property type="entry name" value="ISOVALERYL-COA DEHYDROGENASE, MITOCHONDRIAL-RELATED"/>
    <property type="match status" value="1"/>
</dbReference>
<evidence type="ECO:0000259" key="7">
    <source>
        <dbReference type="Pfam" id="PF00441"/>
    </source>
</evidence>
<dbReference type="GO" id="GO:0050660">
    <property type="term" value="F:flavin adenine dinucleotide binding"/>
    <property type="evidence" value="ECO:0007669"/>
    <property type="project" value="InterPro"/>
</dbReference>
<dbReference type="FunFam" id="1.10.540.10:FF:000002">
    <property type="entry name" value="Acyl-CoA dehydrogenase FadE19"/>
    <property type="match status" value="1"/>
</dbReference>
<feature type="domain" description="Acyl-CoA oxidase/dehydrogenase middle" evidence="8">
    <location>
        <begin position="125"/>
        <end position="216"/>
    </location>
</feature>